<accession>A0A518D247</accession>
<evidence type="ECO:0000313" key="2">
    <source>
        <dbReference type="Proteomes" id="UP000319342"/>
    </source>
</evidence>
<name>A0A518D247_9BACT</name>
<keyword evidence="2" id="KW-1185">Reference proteome</keyword>
<reference evidence="1 2" key="1">
    <citation type="submission" date="2019-02" db="EMBL/GenBank/DDBJ databases">
        <title>Deep-cultivation of Planctomycetes and their phenomic and genomic characterization uncovers novel biology.</title>
        <authorList>
            <person name="Wiegand S."/>
            <person name="Jogler M."/>
            <person name="Boedeker C."/>
            <person name="Pinto D."/>
            <person name="Vollmers J."/>
            <person name="Rivas-Marin E."/>
            <person name="Kohn T."/>
            <person name="Peeters S.H."/>
            <person name="Heuer A."/>
            <person name="Rast P."/>
            <person name="Oberbeckmann S."/>
            <person name="Bunk B."/>
            <person name="Jeske O."/>
            <person name="Meyerdierks A."/>
            <person name="Storesund J.E."/>
            <person name="Kallscheuer N."/>
            <person name="Luecker S."/>
            <person name="Lage O.M."/>
            <person name="Pohl T."/>
            <person name="Merkel B.J."/>
            <person name="Hornburger P."/>
            <person name="Mueller R.-W."/>
            <person name="Bruemmer F."/>
            <person name="Labrenz M."/>
            <person name="Spormann A.M."/>
            <person name="Op den Camp H."/>
            <person name="Overmann J."/>
            <person name="Amann R."/>
            <person name="Jetten M.S.M."/>
            <person name="Mascher T."/>
            <person name="Medema M.H."/>
            <person name="Devos D.P."/>
            <person name="Kaster A.-K."/>
            <person name="Ovreas L."/>
            <person name="Rohde M."/>
            <person name="Galperin M.Y."/>
            <person name="Jogler C."/>
        </authorList>
    </citation>
    <scope>NUCLEOTIDE SEQUENCE [LARGE SCALE GENOMIC DNA]</scope>
    <source>
        <strain evidence="1 2">Pla163</strain>
    </source>
</reference>
<gene>
    <name evidence="1" type="ORF">Pla163_26780</name>
</gene>
<proteinExistence type="predicted"/>
<dbReference type="Proteomes" id="UP000319342">
    <property type="component" value="Chromosome"/>
</dbReference>
<dbReference type="RefSeq" id="WP_145189090.1">
    <property type="nucleotide sequence ID" value="NZ_CP036290.1"/>
</dbReference>
<organism evidence="1 2">
    <name type="scientific">Rohdeia mirabilis</name>
    <dbReference type="NCBI Taxonomy" id="2528008"/>
    <lineage>
        <taxon>Bacteria</taxon>
        <taxon>Pseudomonadati</taxon>
        <taxon>Planctomycetota</taxon>
        <taxon>Planctomycetia</taxon>
        <taxon>Planctomycetia incertae sedis</taxon>
        <taxon>Rohdeia</taxon>
    </lineage>
</organism>
<dbReference type="Gene3D" id="3.40.30.10">
    <property type="entry name" value="Glutaredoxin"/>
    <property type="match status" value="1"/>
</dbReference>
<evidence type="ECO:0000313" key="1">
    <source>
        <dbReference type="EMBL" id="QDU85546.1"/>
    </source>
</evidence>
<dbReference type="OrthoDB" id="250076at2"/>
<protein>
    <submittedName>
        <fullName evidence="1">Uncharacterized protein</fullName>
    </submittedName>
</protein>
<dbReference type="AlphaFoldDB" id="A0A518D247"/>
<dbReference type="EMBL" id="CP036290">
    <property type="protein sequence ID" value="QDU85546.1"/>
    <property type="molecule type" value="Genomic_DNA"/>
</dbReference>
<sequence length="382" mass="41723">MPVWHATTKDLVANGELAVVAIASEQHRERTALWADWQGIDWPILWDPFNLTGSFAIPNAILVDASGIVVATGVRADGLAAALEGLEPATAIDTREVPPPQLAQLDRLAPDDPERPLFEAISRCLWSGAAPTQADLETLRAVASGDERRGDQVFWSGVAERLAYDTAGGSGPGFARAIAAWHEAFALVPTQYIWRRRIQQYGPRLDQPYDFYAWIPEAVAAKFPTPASDASVPSFFLTPTELAHAARRADERIETPGGTALVTEWNDPFLAIEVVAVRGTAAESNTVCVHVALHDLMHWHEEGGSGIRDDSSNPVAIDGHVATVAEGPWSGSGTLRITQDLPSTRWEDDAPVPARLTYWFDVPSGEPRFFERWVDLKALARR</sequence>